<dbReference type="eggNOG" id="ENOG50338F9">
    <property type="taxonomic scope" value="Bacteria"/>
</dbReference>
<dbReference type="HOGENOM" id="CLU_065120_0_0_7"/>
<evidence type="ECO:0000313" key="2">
    <source>
        <dbReference type="Proteomes" id="UP000011721"/>
    </source>
</evidence>
<organism evidence="1 2">
    <name type="scientific">Desulfocapsa sulfexigens (strain DSM 10523 / SB164P1)</name>
    <dbReference type="NCBI Taxonomy" id="1167006"/>
    <lineage>
        <taxon>Bacteria</taxon>
        <taxon>Pseudomonadati</taxon>
        <taxon>Thermodesulfobacteriota</taxon>
        <taxon>Desulfobulbia</taxon>
        <taxon>Desulfobulbales</taxon>
        <taxon>Desulfocapsaceae</taxon>
        <taxon>Desulfocapsa</taxon>
    </lineage>
</organism>
<proteinExistence type="predicted"/>
<dbReference type="EMBL" id="CP003985">
    <property type="protein sequence ID" value="AGF77972.1"/>
    <property type="molecule type" value="Genomic_DNA"/>
</dbReference>
<dbReference type="STRING" id="1167006.UWK_01412"/>
<protein>
    <submittedName>
        <fullName evidence="1">Uncharacterized protein</fullName>
    </submittedName>
</protein>
<accession>M1P8K1</accession>
<name>M1P8K1_DESSD</name>
<keyword evidence="2" id="KW-1185">Reference proteome</keyword>
<dbReference type="KEGG" id="dsf:UWK_01412"/>
<dbReference type="Proteomes" id="UP000011721">
    <property type="component" value="Chromosome"/>
</dbReference>
<sequence length="325" mass="36726">MVPVILIVTGIVLCGAGVAAEVDSVTPRKLKLDNSLTILNTIFNQRIQEGIEKANARQLGSCDEDVLYTELRKAIFQSFTASLGLKGYALDKQLRSLLARQSYSLSLNDSIYRDISYLEGFSLNVKELSDVVSINGHLVGLDKLGHFFAEGWKYFELTQYDGHTVDQVLEWGKEQESGKFGYTTTGIFSFADLAANFNGWRFWNSVLLKQNDPLKGAVANFFNRPHVKCESQIIASIKNRRIVRAWEYKTRFDLSDYVDGSWDEGNNCNSYADPVIEEKVTSRIKNVAPDFTCPFTAEYCLAAQKKYGYYAKHVLHPYCLIVDKK</sequence>
<dbReference type="AlphaFoldDB" id="M1P8K1"/>
<gene>
    <name evidence="1" type="ordered locus">UWK_01412</name>
</gene>
<evidence type="ECO:0000313" key="1">
    <source>
        <dbReference type="EMBL" id="AGF77972.1"/>
    </source>
</evidence>
<reference evidence="2" key="1">
    <citation type="journal article" date="2013" name="Stand. Genomic Sci.">
        <title>Complete genome sequence of Desulfocapsa sulfexigens, a marine deltaproteobacterium specialized in disproportionating inorganic sulfur compounds.</title>
        <authorList>
            <person name="Finster K.W."/>
            <person name="Kjeldsen K.U."/>
            <person name="Kube M."/>
            <person name="Reinhardt R."/>
            <person name="Mussmann M."/>
            <person name="Amann R."/>
            <person name="Schreiber L."/>
        </authorList>
    </citation>
    <scope>NUCLEOTIDE SEQUENCE [LARGE SCALE GENOMIC DNA]</scope>
    <source>
        <strain evidence="2">DSM 10523 / SB164P1</strain>
    </source>
</reference>